<dbReference type="AlphaFoldDB" id="A0AAD6D6Y4"/>
<protein>
    <submittedName>
        <fullName evidence="2">Uncharacterized protein</fullName>
    </submittedName>
</protein>
<evidence type="ECO:0000313" key="2">
    <source>
        <dbReference type="EMBL" id="KAJ5556971.1"/>
    </source>
</evidence>
<reference evidence="2 3" key="1">
    <citation type="journal article" date="2023" name="IMA Fungus">
        <title>Comparative genomic study of the Penicillium genus elucidates a diverse pangenome and 15 lateral gene transfer events.</title>
        <authorList>
            <person name="Petersen C."/>
            <person name="Sorensen T."/>
            <person name="Nielsen M.R."/>
            <person name="Sondergaard T.E."/>
            <person name="Sorensen J.L."/>
            <person name="Fitzpatrick D.A."/>
            <person name="Frisvad J.C."/>
            <person name="Nielsen K.L."/>
        </authorList>
    </citation>
    <scope>NUCLEOTIDE SEQUENCE [LARGE SCALE GENOMIC DNA]</scope>
    <source>
        <strain evidence="2 3">IBT 35679</strain>
    </source>
</reference>
<sequence length="384" mass="43938">MATTRSKASSSMSQCEVTDCQIRTMIKANDPDWQNYPEIFHTTGNGSKGTLKVPFYSVALATNQDGVRYLSDALLNKVLPPWKAYLNQRRQFNRRHNIWKSGWSDWLTKEKDKLRGLNLSWPSKHASDIIQNMGSPKTPTERLKAPDSTKNNAKKKNTNGRGSKRAYPDEDTRHGVPNKRSTRLLERSNGLRGPKVSVESICSDEEMVVSQSKASSSSQEPDQRQYMRPSLSPVGDSMNTSATQEFLPINRIKNQFEESFLKFLKRNHKQADYRDSMANKEDGNNMVFDAWLPELLEEYEELEKLSETDLAVHPVGQKALQQNLSKVHIESMAKIQKFILLEWQHEDFSREMAESEGKMVLELSTSLERCRAASERLRSTFVTE</sequence>
<keyword evidence="3" id="KW-1185">Reference proteome</keyword>
<feature type="compositionally biased region" description="Basic residues" evidence="1">
    <location>
        <begin position="152"/>
        <end position="164"/>
    </location>
</feature>
<dbReference type="Proteomes" id="UP001220324">
    <property type="component" value="Unassembled WGS sequence"/>
</dbReference>
<accession>A0AAD6D6Y4</accession>
<feature type="region of interest" description="Disordered" evidence="1">
    <location>
        <begin position="128"/>
        <end position="238"/>
    </location>
</feature>
<feature type="compositionally biased region" description="Polar residues" evidence="1">
    <location>
        <begin position="129"/>
        <end position="138"/>
    </location>
</feature>
<proteinExistence type="predicted"/>
<organism evidence="2 3">
    <name type="scientific">Penicillium frequentans</name>
    <dbReference type="NCBI Taxonomy" id="3151616"/>
    <lineage>
        <taxon>Eukaryota</taxon>
        <taxon>Fungi</taxon>
        <taxon>Dikarya</taxon>
        <taxon>Ascomycota</taxon>
        <taxon>Pezizomycotina</taxon>
        <taxon>Eurotiomycetes</taxon>
        <taxon>Eurotiomycetidae</taxon>
        <taxon>Eurotiales</taxon>
        <taxon>Aspergillaceae</taxon>
        <taxon>Penicillium</taxon>
    </lineage>
</organism>
<evidence type="ECO:0000256" key="1">
    <source>
        <dbReference type="SAM" id="MobiDB-lite"/>
    </source>
</evidence>
<dbReference type="EMBL" id="JAQIZZ010000001">
    <property type="protein sequence ID" value="KAJ5556971.1"/>
    <property type="molecule type" value="Genomic_DNA"/>
</dbReference>
<feature type="compositionally biased region" description="Low complexity" evidence="1">
    <location>
        <begin position="210"/>
        <end position="219"/>
    </location>
</feature>
<comment type="caution">
    <text evidence="2">The sequence shown here is derived from an EMBL/GenBank/DDBJ whole genome shotgun (WGS) entry which is preliminary data.</text>
</comment>
<evidence type="ECO:0000313" key="3">
    <source>
        <dbReference type="Proteomes" id="UP001220324"/>
    </source>
</evidence>
<gene>
    <name evidence="2" type="ORF">N7494_000886</name>
</gene>
<name>A0AAD6D6Y4_9EURO</name>